<sequence length="56" mass="6222">GTSVCAWGPYTILGRCTCFSGSSVYYSFGHYCLFRMGLRWPTVESQDCVSSDPTKI</sequence>
<dbReference type="AlphaFoldDB" id="A0A4Y2SNC1"/>
<evidence type="ECO:0000313" key="2">
    <source>
        <dbReference type="Proteomes" id="UP000499080"/>
    </source>
</evidence>
<reference evidence="1 2" key="1">
    <citation type="journal article" date="2019" name="Sci. Rep.">
        <title>Orb-weaving spider Araneus ventricosus genome elucidates the spidroin gene catalogue.</title>
        <authorList>
            <person name="Kono N."/>
            <person name="Nakamura H."/>
            <person name="Ohtoshi R."/>
            <person name="Moran D.A.P."/>
            <person name="Shinohara A."/>
            <person name="Yoshida Y."/>
            <person name="Fujiwara M."/>
            <person name="Mori M."/>
            <person name="Tomita M."/>
            <person name="Arakawa K."/>
        </authorList>
    </citation>
    <scope>NUCLEOTIDE SEQUENCE [LARGE SCALE GENOMIC DNA]</scope>
</reference>
<gene>
    <name evidence="1" type="ORF">AVEN_204540_1</name>
</gene>
<dbReference type="EMBL" id="BGPR01022971">
    <property type="protein sequence ID" value="GBN89778.1"/>
    <property type="molecule type" value="Genomic_DNA"/>
</dbReference>
<comment type="caution">
    <text evidence="1">The sequence shown here is derived from an EMBL/GenBank/DDBJ whole genome shotgun (WGS) entry which is preliminary data.</text>
</comment>
<evidence type="ECO:0000313" key="1">
    <source>
        <dbReference type="EMBL" id="GBN89778.1"/>
    </source>
</evidence>
<name>A0A4Y2SNC1_ARAVE</name>
<proteinExistence type="predicted"/>
<dbReference type="Proteomes" id="UP000499080">
    <property type="component" value="Unassembled WGS sequence"/>
</dbReference>
<feature type="non-terminal residue" evidence="1">
    <location>
        <position position="1"/>
    </location>
</feature>
<organism evidence="1 2">
    <name type="scientific">Araneus ventricosus</name>
    <name type="common">Orbweaver spider</name>
    <name type="synonym">Epeira ventricosa</name>
    <dbReference type="NCBI Taxonomy" id="182803"/>
    <lineage>
        <taxon>Eukaryota</taxon>
        <taxon>Metazoa</taxon>
        <taxon>Ecdysozoa</taxon>
        <taxon>Arthropoda</taxon>
        <taxon>Chelicerata</taxon>
        <taxon>Arachnida</taxon>
        <taxon>Araneae</taxon>
        <taxon>Araneomorphae</taxon>
        <taxon>Entelegynae</taxon>
        <taxon>Araneoidea</taxon>
        <taxon>Araneidae</taxon>
        <taxon>Araneus</taxon>
    </lineage>
</organism>
<protein>
    <submittedName>
        <fullName evidence="1">Uncharacterized protein</fullName>
    </submittedName>
</protein>
<keyword evidence="2" id="KW-1185">Reference proteome</keyword>
<accession>A0A4Y2SNC1</accession>